<evidence type="ECO:0000313" key="2">
    <source>
        <dbReference type="Proteomes" id="UP001159364"/>
    </source>
</evidence>
<gene>
    <name evidence="1" type="ORF">K2173_010359</name>
</gene>
<comment type="caution">
    <text evidence="1">The sequence shown here is derived from an EMBL/GenBank/DDBJ whole genome shotgun (WGS) entry which is preliminary data.</text>
</comment>
<organism evidence="1 2">
    <name type="scientific">Erythroxylum novogranatense</name>
    <dbReference type="NCBI Taxonomy" id="1862640"/>
    <lineage>
        <taxon>Eukaryota</taxon>
        <taxon>Viridiplantae</taxon>
        <taxon>Streptophyta</taxon>
        <taxon>Embryophyta</taxon>
        <taxon>Tracheophyta</taxon>
        <taxon>Spermatophyta</taxon>
        <taxon>Magnoliopsida</taxon>
        <taxon>eudicotyledons</taxon>
        <taxon>Gunneridae</taxon>
        <taxon>Pentapetalae</taxon>
        <taxon>rosids</taxon>
        <taxon>fabids</taxon>
        <taxon>Malpighiales</taxon>
        <taxon>Erythroxylaceae</taxon>
        <taxon>Erythroxylum</taxon>
    </lineage>
</organism>
<name>A0AAV8TFZ7_9ROSI</name>
<sequence length="148" mass="16845">MRWLGGGNLGLIHVKGTVLRYFSRKRAENLRKINPRVPFPDAASIAQSLYQIVKDHGPLTVSNAWNHAKEANVCGLNSKTHMKIMLKWMRGRKALKLLCNHIGSNKKFLYCALTDERRTDQRKTPSELNLQTEKTINEGKNSTQVKTC</sequence>
<reference evidence="1 2" key="1">
    <citation type="submission" date="2021-09" db="EMBL/GenBank/DDBJ databases">
        <title>Genomic insights and catalytic innovation underlie evolution of tropane alkaloids biosynthesis.</title>
        <authorList>
            <person name="Wang Y.-J."/>
            <person name="Tian T."/>
            <person name="Huang J.-P."/>
            <person name="Huang S.-X."/>
        </authorList>
    </citation>
    <scope>NUCLEOTIDE SEQUENCE [LARGE SCALE GENOMIC DNA]</scope>
    <source>
        <strain evidence="1">KIB-2018</strain>
        <tissue evidence="1">Leaf</tissue>
    </source>
</reference>
<dbReference type="AlphaFoldDB" id="A0AAV8TFZ7"/>
<dbReference type="Proteomes" id="UP001159364">
    <property type="component" value="Linkage Group LG05"/>
</dbReference>
<keyword evidence="2" id="KW-1185">Reference proteome</keyword>
<dbReference type="PANTHER" id="PTHR35110">
    <property type="entry name" value="EXPRESSED PROTEIN"/>
    <property type="match status" value="1"/>
</dbReference>
<protein>
    <submittedName>
        <fullName evidence="1">Uncharacterized protein</fullName>
    </submittedName>
</protein>
<accession>A0AAV8TFZ7</accession>
<dbReference type="PANTHER" id="PTHR35110:SF1">
    <property type="entry name" value="EXPRESSED PROTEIN"/>
    <property type="match status" value="1"/>
</dbReference>
<evidence type="ECO:0000313" key="1">
    <source>
        <dbReference type="EMBL" id="KAJ8764894.1"/>
    </source>
</evidence>
<dbReference type="EMBL" id="JAIWQS010000005">
    <property type="protein sequence ID" value="KAJ8764894.1"/>
    <property type="molecule type" value="Genomic_DNA"/>
</dbReference>
<proteinExistence type="predicted"/>